<dbReference type="EMBL" id="GL883079">
    <property type="protein sequence ID" value="EGF90567.1"/>
    <property type="molecule type" value="Genomic_DNA"/>
</dbReference>
<protein>
    <submittedName>
        <fullName evidence="1">Uncharacterized protein</fullName>
    </submittedName>
</protein>
<dbReference type="Proteomes" id="UP000006512">
    <property type="component" value="Unassembled WGS sequence"/>
</dbReference>
<dbReference type="AlphaFoldDB" id="F4QQT0"/>
<accession>F4QQT0</accession>
<evidence type="ECO:0000313" key="2">
    <source>
        <dbReference type="Proteomes" id="UP000006512"/>
    </source>
</evidence>
<gene>
    <name evidence="1" type="ORF">ABI_35910</name>
</gene>
<dbReference type="HOGENOM" id="CLU_3164110_0_0_5"/>
<organism evidence="1 2">
    <name type="scientific">Asticcacaulis biprosthecium C19</name>
    <dbReference type="NCBI Taxonomy" id="715226"/>
    <lineage>
        <taxon>Bacteria</taxon>
        <taxon>Pseudomonadati</taxon>
        <taxon>Pseudomonadota</taxon>
        <taxon>Alphaproteobacteria</taxon>
        <taxon>Caulobacterales</taxon>
        <taxon>Caulobacteraceae</taxon>
        <taxon>Asticcacaulis</taxon>
    </lineage>
</organism>
<sequence>MEGKFTEGVGSRLKMCGGLGHDKNPEKLLLEIASATIGVDVNLVQIP</sequence>
<dbReference type="STRING" id="715226.ABI_35910"/>
<keyword evidence="2" id="KW-1185">Reference proteome</keyword>
<reference evidence="2" key="1">
    <citation type="submission" date="2011-03" db="EMBL/GenBank/DDBJ databases">
        <title>Draft genome sequence of Brevundimonas diminuta.</title>
        <authorList>
            <person name="Brown P.J.B."/>
            <person name="Buechlein A."/>
            <person name="Hemmerich C."/>
            <person name="Brun Y.V."/>
        </authorList>
    </citation>
    <scope>NUCLEOTIDE SEQUENCE [LARGE SCALE GENOMIC DNA]</scope>
    <source>
        <strain evidence="2">C19</strain>
    </source>
</reference>
<proteinExistence type="predicted"/>
<evidence type="ECO:0000313" key="1">
    <source>
        <dbReference type="EMBL" id="EGF90567.1"/>
    </source>
</evidence>
<name>F4QQT0_9CAUL</name>